<dbReference type="InterPro" id="IPR023210">
    <property type="entry name" value="NADP_OxRdtase_dom"/>
</dbReference>
<evidence type="ECO:0000313" key="3">
    <source>
        <dbReference type="EMBL" id="MBB3809218.1"/>
    </source>
</evidence>
<reference evidence="3 4" key="1">
    <citation type="submission" date="2020-08" db="EMBL/GenBank/DDBJ databases">
        <title>Genomic Encyclopedia of Type Strains, Phase IV (KMG-IV): sequencing the most valuable type-strain genomes for metagenomic binning, comparative biology and taxonomic classification.</title>
        <authorList>
            <person name="Goeker M."/>
        </authorList>
    </citation>
    <scope>NUCLEOTIDE SEQUENCE [LARGE SCALE GENOMIC DNA]</scope>
    <source>
        <strain evidence="3 4">DSM 28760</strain>
    </source>
</reference>
<comment type="caution">
    <text evidence="3">The sequence shown here is derived from an EMBL/GenBank/DDBJ whole genome shotgun (WGS) entry which is preliminary data.</text>
</comment>
<dbReference type="Pfam" id="PF00248">
    <property type="entry name" value="Aldo_ket_red"/>
    <property type="match status" value="1"/>
</dbReference>
<keyword evidence="4" id="KW-1185">Reference proteome</keyword>
<evidence type="ECO:0000256" key="1">
    <source>
        <dbReference type="ARBA" id="ARBA00023002"/>
    </source>
</evidence>
<keyword evidence="1" id="KW-0560">Oxidoreductase</keyword>
<protein>
    <submittedName>
        <fullName evidence="3">Aryl-alcohol dehydrogenase-like predicted oxidoreductase</fullName>
    </submittedName>
</protein>
<evidence type="ECO:0000259" key="2">
    <source>
        <dbReference type="Pfam" id="PF00248"/>
    </source>
</evidence>
<evidence type="ECO:0000313" key="4">
    <source>
        <dbReference type="Proteomes" id="UP000537592"/>
    </source>
</evidence>
<accession>A0A7W5Z389</accession>
<dbReference type="CDD" id="cd19076">
    <property type="entry name" value="AKR_AKR13A_13D"/>
    <property type="match status" value="1"/>
</dbReference>
<dbReference type="Proteomes" id="UP000537592">
    <property type="component" value="Unassembled WGS sequence"/>
</dbReference>
<dbReference type="GO" id="GO:0016491">
    <property type="term" value="F:oxidoreductase activity"/>
    <property type="evidence" value="ECO:0007669"/>
    <property type="project" value="UniProtKB-KW"/>
</dbReference>
<dbReference type="AlphaFoldDB" id="A0A7W5Z389"/>
<gene>
    <name evidence="3" type="ORF">FHS81_001288</name>
</gene>
<dbReference type="SUPFAM" id="SSF51430">
    <property type="entry name" value="NAD(P)-linked oxidoreductase"/>
    <property type="match status" value="1"/>
</dbReference>
<dbReference type="Gene3D" id="3.20.20.100">
    <property type="entry name" value="NADP-dependent oxidoreductase domain"/>
    <property type="match status" value="1"/>
</dbReference>
<dbReference type="GO" id="GO:0005737">
    <property type="term" value="C:cytoplasm"/>
    <property type="evidence" value="ECO:0007669"/>
    <property type="project" value="TreeGrafter"/>
</dbReference>
<sequence length="335" mass="36675">MQQRMLEQMPERVLGADFPVSAIGLGCMGMSEFYGPRDDAESMAVLRRAVDLGIDFFDTADMYGPHHNEELIGRFLKDSGARVKIATKFGIVRKPGEYARSIDNSADYMRWACEGSLKRLGVERIDLYYVHRIERERPIEETMQGLAALKQEGKIAHIGLCEVSAETLRRAHAVHPVTAVQTEYSLWTRDVEAEILPACRELGIGFVAYSPLGRGFLTGRFQAGASFEDGDFRASLPRFSPDNAATNGALVEVVRGIADARGCTPAQVALAWLLAKGNDIVPIPGTKRIKYLEENAAAAGIRLSDEERTTLEHAIAGLAVAGERYTAEGMKGVNA</sequence>
<dbReference type="EMBL" id="JACICC010000002">
    <property type="protein sequence ID" value="MBB3809218.1"/>
    <property type="molecule type" value="Genomic_DNA"/>
</dbReference>
<dbReference type="InterPro" id="IPR050791">
    <property type="entry name" value="Aldo-Keto_reductase"/>
</dbReference>
<dbReference type="PANTHER" id="PTHR43625:SF40">
    <property type="entry name" value="ALDO-KETO REDUCTASE YAKC [NADP(+)]"/>
    <property type="match status" value="1"/>
</dbReference>
<name>A0A7W5Z389_9HYPH</name>
<organism evidence="3 4">
    <name type="scientific">Pseudochelatococcus contaminans</name>
    <dbReference type="NCBI Taxonomy" id="1538103"/>
    <lineage>
        <taxon>Bacteria</taxon>
        <taxon>Pseudomonadati</taxon>
        <taxon>Pseudomonadota</taxon>
        <taxon>Alphaproteobacteria</taxon>
        <taxon>Hyphomicrobiales</taxon>
        <taxon>Chelatococcaceae</taxon>
        <taxon>Pseudochelatococcus</taxon>
    </lineage>
</organism>
<feature type="domain" description="NADP-dependent oxidoreductase" evidence="2">
    <location>
        <begin position="23"/>
        <end position="313"/>
    </location>
</feature>
<dbReference type="PANTHER" id="PTHR43625">
    <property type="entry name" value="AFLATOXIN B1 ALDEHYDE REDUCTASE"/>
    <property type="match status" value="1"/>
</dbReference>
<proteinExistence type="predicted"/>
<dbReference type="InterPro" id="IPR036812">
    <property type="entry name" value="NAD(P)_OxRdtase_dom_sf"/>
</dbReference>